<organism evidence="2 3">
    <name type="scientific">Actinotalea soli</name>
    <dbReference type="NCBI Taxonomy" id="2819234"/>
    <lineage>
        <taxon>Bacteria</taxon>
        <taxon>Bacillati</taxon>
        <taxon>Actinomycetota</taxon>
        <taxon>Actinomycetes</taxon>
        <taxon>Micrococcales</taxon>
        <taxon>Cellulomonadaceae</taxon>
        <taxon>Actinotalea</taxon>
    </lineage>
</organism>
<keyword evidence="1" id="KW-0812">Transmembrane</keyword>
<reference evidence="2" key="1">
    <citation type="submission" date="2021-03" db="EMBL/GenBank/DDBJ databases">
        <title>Actinotalea soli sp. nov., isolated from soil.</title>
        <authorList>
            <person name="Ping W."/>
            <person name="Zhang J."/>
        </authorList>
    </citation>
    <scope>NUCLEOTIDE SEQUENCE</scope>
    <source>
        <strain evidence="2">BY-33</strain>
    </source>
</reference>
<evidence type="ECO:0000313" key="2">
    <source>
        <dbReference type="EMBL" id="MBO1750931.1"/>
    </source>
</evidence>
<dbReference type="AlphaFoldDB" id="A0A939LNC9"/>
<feature type="transmembrane region" description="Helical" evidence="1">
    <location>
        <begin position="58"/>
        <end position="78"/>
    </location>
</feature>
<accession>A0A939LNC9</accession>
<feature type="transmembrane region" description="Helical" evidence="1">
    <location>
        <begin position="152"/>
        <end position="170"/>
    </location>
</feature>
<gene>
    <name evidence="2" type="ORF">J4G33_03855</name>
</gene>
<feature type="transmembrane region" description="Helical" evidence="1">
    <location>
        <begin position="122"/>
        <end position="140"/>
    </location>
</feature>
<dbReference type="EMBL" id="JAGEMK010000001">
    <property type="protein sequence ID" value="MBO1750931.1"/>
    <property type="molecule type" value="Genomic_DNA"/>
</dbReference>
<proteinExistence type="predicted"/>
<keyword evidence="3" id="KW-1185">Reference proteome</keyword>
<evidence type="ECO:0000256" key="1">
    <source>
        <dbReference type="SAM" id="Phobius"/>
    </source>
</evidence>
<keyword evidence="1" id="KW-0472">Membrane</keyword>
<keyword evidence="1" id="KW-1133">Transmembrane helix</keyword>
<sequence length="231" mass="24230">MTPTGRPLRLRLLLGPLGAVSGALVVTGLVLHLVSRPDRAPGPWLEAFALNQPGTVPAMWRSLLFVTVAGAAAVLAAVEQGRRRRWVVTVVVSTLLGLDGMLRWHEDLLVLLLEDGQVGQPVVWAIVGLLISGGVALLVRWGRGLPAAAGRLVPAGVLVLVLGAVLGELASTWALEHHGDRAAFISAVAVEESLEMTGCLLVAAGLLRMLRVHHHDGTRCLVMLPSAGPSG</sequence>
<dbReference type="Proteomes" id="UP000664209">
    <property type="component" value="Unassembled WGS sequence"/>
</dbReference>
<dbReference type="RefSeq" id="WP_208054533.1">
    <property type="nucleotide sequence ID" value="NZ_JAGEMK010000001.1"/>
</dbReference>
<evidence type="ECO:0000313" key="3">
    <source>
        <dbReference type="Proteomes" id="UP000664209"/>
    </source>
</evidence>
<name>A0A939LNC9_9CELL</name>
<feature type="transmembrane region" description="Helical" evidence="1">
    <location>
        <begin position="85"/>
        <end position="102"/>
    </location>
</feature>
<protein>
    <submittedName>
        <fullName evidence="2">Uncharacterized protein</fullName>
    </submittedName>
</protein>
<comment type="caution">
    <text evidence="2">The sequence shown here is derived from an EMBL/GenBank/DDBJ whole genome shotgun (WGS) entry which is preliminary data.</text>
</comment>
<feature type="transmembrane region" description="Helical" evidence="1">
    <location>
        <begin position="12"/>
        <end position="34"/>
    </location>
</feature>